<name>A0A410X080_9BACL</name>
<dbReference type="GeneID" id="95377381"/>
<feature type="coiled-coil region" evidence="1">
    <location>
        <begin position="115"/>
        <end position="149"/>
    </location>
</feature>
<evidence type="ECO:0000313" key="3">
    <source>
        <dbReference type="EMBL" id="QAV20108.1"/>
    </source>
</evidence>
<keyword evidence="1" id="KW-0175">Coiled coil</keyword>
<sequence>MMKKYLYLLFGIFIGLGLSLGIGAHAEVTSMIGKVVEGSFPVLINGEKSEKDALVVDGTSYLPVRSAGQLFGYDVSFIDSQVILKAREGVVNLEKLRSLQQEQTQINDEEAAAKLKKWEQEKKEWDKWQEDLEKEREEHKKDLEEWLGLSDKKVE</sequence>
<organism evidence="3 4">
    <name type="scientific">Paenibacillus chitinolyticus</name>
    <dbReference type="NCBI Taxonomy" id="79263"/>
    <lineage>
        <taxon>Bacteria</taxon>
        <taxon>Bacillati</taxon>
        <taxon>Bacillota</taxon>
        <taxon>Bacilli</taxon>
        <taxon>Bacillales</taxon>
        <taxon>Paenibacillaceae</taxon>
        <taxon>Paenibacillus</taxon>
    </lineage>
</organism>
<gene>
    <name evidence="2" type="ORF">M5X16_28650</name>
    <name evidence="3" type="ORF">PC41400_21545</name>
</gene>
<evidence type="ECO:0000313" key="4">
    <source>
        <dbReference type="Proteomes" id="UP000288943"/>
    </source>
</evidence>
<accession>A0A410X080</accession>
<dbReference type="OrthoDB" id="2625533at2"/>
<reference evidence="2 5" key="2">
    <citation type="submission" date="2022-05" db="EMBL/GenBank/DDBJ databases">
        <title>Genome Sequencing of Bee-Associated Microbes.</title>
        <authorList>
            <person name="Dunlap C."/>
        </authorList>
    </citation>
    <scope>NUCLEOTIDE SEQUENCE [LARGE SCALE GENOMIC DNA]</scope>
    <source>
        <strain evidence="2 5">NRRL B-23120</strain>
    </source>
</reference>
<evidence type="ECO:0008006" key="6">
    <source>
        <dbReference type="Google" id="ProtNLM"/>
    </source>
</evidence>
<proteinExistence type="predicted"/>
<evidence type="ECO:0000256" key="1">
    <source>
        <dbReference type="SAM" id="Coils"/>
    </source>
</evidence>
<dbReference type="KEGG" id="pchi:PC41400_21545"/>
<protein>
    <recommendedName>
        <fullName evidence="6">Copper amine oxidase-like N-terminal domain-containing protein</fullName>
    </recommendedName>
</protein>
<evidence type="ECO:0000313" key="2">
    <source>
        <dbReference type="EMBL" id="MCY9599721.1"/>
    </source>
</evidence>
<dbReference type="AlphaFoldDB" id="A0A410X080"/>
<reference evidence="3 4" key="1">
    <citation type="submission" date="2018-01" db="EMBL/GenBank/DDBJ databases">
        <title>The whole genome sequencing and assembly of Paenibacillus chitinolyticus KCCM 41400 strain.</title>
        <authorList>
            <person name="Kim J.-Y."/>
            <person name="Park M.-K."/>
            <person name="Lee Y.-J."/>
            <person name="Yi H."/>
            <person name="Bahn Y.-S."/>
            <person name="Kim J.F."/>
            <person name="Lee D.-W."/>
        </authorList>
    </citation>
    <scope>NUCLEOTIDE SEQUENCE [LARGE SCALE GENOMIC DNA]</scope>
    <source>
        <strain evidence="3 4">KCCM 41400</strain>
    </source>
</reference>
<dbReference type="Proteomes" id="UP001527202">
    <property type="component" value="Unassembled WGS sequence"/>
</dbReference>
<keyword evidence="5" id="KW-1185">Reference proteome</keyword>
<dbReference type="RefSeq" id="WP_042232954.1">
    <property type="nucleotide sequence ID" value="NZ_CP026520.1"/>
</dbReference>
<evidence type="ECO:0000313" key="5">
    <source>
        <dbReference type="Proteomes" id="UP001527202"/>
    </source>
</evidence>
<dbReference type="Proteomes" id="UP000288943">
    <property type="component" value="Chromosome"/>
</dbReference>
<dbReference type="EMBL" id="CP026520">
    <property type="protein sequence ID" value="QAV20108.1"/>
    <property type="molecule type" value="Genomic_DNA"/>
</dbReference>
<dbReference type="EMBL" id="JAMDMJ010000054">
    <property type="protein sequence ID" value="MCY9599721.1"/>
    <property type="molecule type" value="Genomic_DNA"/>
</dbReference>